<evidence type="ECO:0000259" key="2">
    <source>
        <dbReference type="Pfam" id="PF14111"/>
    </source>
</evidence>
<dbReference type="Pfam" id="PF14111">
    <property type="entry name" value="DUF4283"/>
    <property type="match status" value="1"/>
</dbReference>
<protein>
    <recommendedName>
        <fullName evidence="2">DUF4283 domain-containing protein</fullName>
    </recommendedName>
</protein>
<organism evidence="3 4">
    <name type="scientific">Lolium multiflorum</name>
    <name type="common">Italian ryegrass</name>
    <name type="synonym">Lolium perenne subsp. multiflorum</name>
    <dbReference type="NCBI Taxonomy" id="4521"/>
    <lineage>
        <taxon>Eukaryota</taxon>
        <taxon>Viridiplantae</taxon>
        <taxon>Streptophyta</taxon>
        <taxon>Embryophyta</taxon>
        <taxon>Tracheophyta</taxon>
        <taxon>Spermatophyta</taxon>
        <taxon>Magnoliopsida</taxon>
        <taxon>Liliopsida</taxon>
        <taxon>Poales</taxon>
        <taxon>Poaceae</taxon>
        <taxon>BOP clade</taxon>
        <taxon>Pooideae</taxon>
        <taxon>Poodae</taxon>
        <taxon>Poeae</taxon>
        <taxon>Poeae Chloroplast Group 2 (Poeae type)</taxon>
        <taxon>Loliodinae</taxon>
        <taxon>Loliinae</taxon>
        <taxon>Lolium</taxon>
    </lineage>
</organism>
<feature type="compositionally biased region" description="Basic residues" evidence="1">
    <location>
        <begin position="332"/>
        <end position="341"/>
    </location>
</feature>
<evidence type="ECO:0000313" key="4">
    <source>
        <dbReference type="Proteomes" id="UP001231189"/>
    </source>
</evidence>
<feature type="region of interest" description="Disordered" evidence="1">
    <location>
        <begin position="1"/>
        <end position="55"/>
    </location>
</feature>
<dbReference type="InterPro" id="IPR040256">
    <property type="entry name" value="At4g02000-like"/>
</dbReference>
<feature type="compositionally biased region" description="Basic and acidic residues" evidence="1">
    <location>
        <begin position="10"/>
        <end position="20"/>
    </location>
</feature>
<feature type="domain" description="DUF4283" evidence="2">
    <location>
        <begin position="90"/>
        <end position="168"/>
    </location>
</feature>
<keyword evidence="4" id="KW-1185">Reference proteome</keyword>
<feature type="region of interest" description="Disordered" evidence="1">
    <location>
        <begin position="248"/>
        <end position="430"/>
    </location>
</feature>
<proteinExistence type="predicted"/>
<evidence type="ECO:0000256" key="1">
    <source>
        <dbReference type="SAM" id="MobiDB-lite"/>
    </source>
</evidence>
<dbReference type="Proteomes" id="UP001231189">
    <property type="component" value="Unassembled WGS sequence"/>
</dbReference>
<gene>
    <name evidence="3" type="ORF">QYE76_068520</name>
</gene>
<dbReference type="EMBL" id="JAUUTY010000004">
    <property type="protein sequence ID" value="KAK1650715.1"/>
    <property type="molecule type" value="Genomic_DNA"/>
</dbReference>
<evidence type="ECO:0000313" key="3">
    <source>
        <dbReference type="EMBL" id="KAK1650715.1"/>
    </source>
</evidence>
<feature type="compositionally biased region" description="Polar residues" evidence="1">
    <location>
        <begin position="268"/>
        <end position="281"/>
    </location>
</feature>
<sequence length="430" mass="45435">MAAGDQLEGSIREDMGKMESRQGGGSAAADLPRSDAGKGVDAGDTGNGSSSAAAGEKVEKMMARLRLTAAEKTAVVIDDVDDLELVDPDRAFVGKVLSPNVLHLETIKSAMRPAWGNQRGLIFNTAGDNLFVAEFGSQADRDRVMEGSPWKVGKHAVLLKKFDSDVSPLDEVFDRLAIWARIPKLPTRLMRAARGFEIAKPIGIVQKVEADELGRCWGSYMRVRVEVNVNEPLLRYVTVTSSRLQTKRDENGDLPYTAKKLSADDNSKMSGGSSSGTNAMSGGSFIPGSRGSDGSSTQGGRGYGRGAGKAKFQGEDHEVYSSLAGASDRGRGRAGRGRGRGRAAAGGRDLTPAKNAKVNGAGQKRKANKDQPSAPLAIEGNMEKALVVQGQSPPAQVVLDDSSESNKKMKATQEGSADQAAAAEQSRQTQ</sequence>
<accession>A0AAD8SGV6</accession>
<reference evidence="3" key="1">
    <citation type="submission" date="2023-07" db="EMBL/GenBank/DDBJ databases">
        <title>A chromosome-level genome assembly of Lolium multiflorum.</title>
        <authorList>
            <person name="Chen Y."/>
            <person name="Copetti D."/>
            <person name="Kolliker R."/>
            <person name="Studer B."/>
        </authorList>
    </citation>
    <scope>NUCLEOTIDE SEQUENCE</scope>
    <source>
        <strain evidence="3">02402/16</strain>
        <tissue evidence="3">Leaf</tissue>
    </source>
</reference>
<feature type="compositionally biased region" description="Gly residues" evidence="1">
    <location>
        <begin position="297"/>
        <end position="307"/>
    </location>
</feature>
<comment type="caution">
    <text evidence="3">The sequence shown here is derived from an EMBL/GenBank/DDBJ whole genome shotgun (WGS) entry which is preliminary data.</text>
</comment>
<dbReference type="AlphaFoldDB" id="A0AAD8SGV6"/>
<name>A0AAD8SGV6_LOLMU</name>
<dbReference type="PANTHER" id="PTHR31286:SF166">
    <property type="entry name" value="OS01G0177800 PROTEIN"/>
    <property type="match status" value="1"/>
</dbReference>
<dbReference type="PANTHER" id="PTHR31286">
    <property type="entry name" value="GLYCINE-RICH CELL WALL STRUCTURAL PROTEIN 1.8-LIKE"/>
    <property type="match status" value="1"/>
</dbReference>
<dbReference type="InterPro" id="IPR025558">
    <property type="entry name" value="DUF4283"/>
</dbReference>